<feature type="disulfide bond" evidence="22">
    <location>
        <begin position="1132"/>
        <end position="1144"/>
    </location>
</feature>
<keyword evidence="9 23" id="KW-0175">Coiled coil</keyword>
<dbReference type="SMART" id="SM00180">
    <property type="entry name" value="EGF_Lam"/>
    <property type="match status" value="13"/>
</dbReference>
<feature type="disulfide bond" evidence="22">
    <location>
        <begin position="365"/>
        <end position="374"/>
    </location>
</feature>
<evidence type="ECO:0000256" key="23">
    <source>
        <dbReference type="SAM" id="Coils"/>
    </source>
</evidence>
<feature type="disulfide bond" evidence="22">
    <location>
        <begin position="821"/>
        <end position="833"/>
    </location>
</feature>
<dbReference type="SMART" id="SM00136">
    <property type="entry name" value="LamNT"/>
    <property type="match status" value="1"/>
</dbReference>
<dbReference type="InterPro" id="IPR056863">
    <property type="entry name" value="LMN_ATRN_NET-like_EGF"/>
</dbReference>
<dbReference type="GO" id="GO:0007155">
    <property type="term" value="P:cell adhesion"/>
    <property type="evidence" value="ECO:0007669"/>
    <property type="project" value="UniProtKB-KW"/>
</dbReference>
<dbReference type="Pfam" id="PF23219">
    <property type="entry name" value="LAMB1"/>
    <property type="match status" value="1"/>
</dbReference>
<dbReference type="FunFam" id="2.10.25.10:FF:000130">
    <property type="entry name" value="Laminin subunit beta 1"/>
    <property type="match status" value="1"/>
</dbReference>
<dbReference type="GO" id="GO:0005606">
    <property type="term" value="C:laminin-1 complex"/>
    <property type="evidence" value="ECO:0007669"/>
    <property type="project" value="UniProtKB-ARBA"/>
</dbReference>
<evidence type="ECO:0000256" key="18">
    <source>
        <dbReference type="ARBA" id="ARBA00076958"/>
    </source>
</evidence>
<dbReference type="Ensembl" id="ENSSSCT00015032693.1">
    <property type="protein sequence ID" value="ENSSSCP00015012977.1"/>
    <property type="gene ID" value="ENSSSCG00015024164.1"/>
</dbReference>
<feature type="coiled-coil region" evidence="23">
    <location>
        <begin position="1561"/>
        <end position="1715"/>
    </location>
</feature>
<evidence type="ECO:0000256" key="2">
    <source>
        <dbReference type="ARBA" id="ARBA00022525"/>
    </source>
</evidence>
<feature type="disulfide bond" evidence="22">
    <location>
        <begin position="428"/>
        <end position="437"/>
    </location>
</feature>
<feature type="domain" description="Laminin EGF-like" evidence="25">
    <location>
        <begin position="773"/>
        <end position="820"/>
    </location>
</feature>
<keyword evidence="3" id="KW-0272">Extracellular matrix</keyword>
<dbReference type="InterPro" id="IPR002049">
    <property type="entry name" value="LE_dom"/>
</dbReference>
<feature type="disulfide bond" evidence="22">
    <location>
        <begin position="493"/>
        <end position="507"/>
    </location>
</feature>
<feature type="disulfide bond" evidence="22">
    <location>
        <begin position="1134"/>
        <end position="1151"/>
    </location>
</feature>
<evidence type="ECO:0000313" key="29">
    <source>
        <dbReference type="Proteomes" id="UP000694726"/>
    </source>
</evidence>
<feature type="domain" description="Laminin EGF-like" evidence="25">
    <location>
        <begin position="271"/>
        <end position="334"/>
    </location>
</feature>
<dbReference type="PRINTS" id="PR00011">
    <property type="entry name" value="EGFLAMININ"/>
</dbReference>
<dbReference type="CDD" id="cd00055">
    <property type="entry name" value="EGF_Lam"/>
    <property type="match status" value="13"/>
</dbReference>
<feature type="disulfide bond" evidence="22">
    <location>
        <begin position="1153"/>
        <end position="1162"/>
    </location>
</feature>
<evidence type="ECO:0000256" key="7">
    <source>
        <dbReference type="ARBA" id="ARBA00022869"/>
    </source>
</evidence>
<dbReference type="FunFam" id="2.10.25.10:FF:000101">
    <property type="entry name" value="Laminin subunit beta 1"/>
    <property type="match status" value="1"/>
</dbReference>
<dbReference type="FunFam" id="2.170.300.10:FF:000004">
    <property type="entry name" value="Laminin subunit beta 1"/>
    <property type="match status" value="1"/>
</dbReference>
<evidence type="ECO:0000256" key="1">
    <source>
        <dbReference type="ARBA" id="ARBA00004302"/>
    </source>
</evidence>
<dbReference type="Gene3D" id="2.10.25.10">
    <property type="entry name" value="Laminin"/>
    <property type="match status" value="9"/>
</dbReference>
<dbReference type="FunFam" id="2.10.25.10:FF:000280">
    <property type="entry name" value="Laminin subunit beta 4"/>
    <property type="match status" value="1"/>
</dbReference>
<keyword evidence="10 22" id="KW-1015">Disulfide bond</keyword>
<dbReference type="GO" id="GO:0043259">
    <property type="term" value="C:laminin-10 complex"/>
    <property type="evidence" value="ECO:0007669"/>
    <property type="project" value="UniProtKB-ARBA"/>
</dbReference>
<comment type="subcellular location">
    <subcellularLocation>
        <location evidence="1">Secreted</location>
        <location evidence="1">Extracellular space</location>
        <location evidence="1">Extracellular matrix</location>
        <location evidence="1">Basement membrane</location>
    </subcellularLocation>
</comment>
<feature type="disulfide bond" evidence="22">
    <location>
        <begin position="886"/>
        <end position="895"/>
    </location>
</feature>
<protein>
    <recommendedName>
        <fullName evidence="14">Laminin subunit beta-1</fullName>
    </recommendedName>
    <alternativeName>
        <fullName evidence="17">Laminin B1 chain</fullName>
    </alternativeName>
    <alternativeName>
        <fullName evidence="15">Laminin-1 subunit beta</fullName>
    </alternativeName>
    <alternativeName>
        <fullName evidence="19">Laminin-10 subunit beta</fullName>
    </alternativeName>
    <alternativeName>
        <fullName evidence="16">Laminin-12 subunit beta</fullName>
    </alternativeName>
    <alternativeName>
        <fullName evidence="20">Laminin-2 subunit beta</fullName>
    </alternativeName>
    <alternativeName>
        <fullName evidence="18">Laminin-6 subunit beta</fullName>
    </alternativeName>
    <alternativeName>
        <fullName evidence="21">Laminin-8 subunit beta</fullName>
    </alternativeName>
</protein>
<feature type="domain" description="Laminin EGF-like" evidence="25">
    <location>
        <begin position="976"/>
        <end position="1027"/>
    </location>
</feature>
<dbReference type="GO" id="GO:0005737">
    <property type="term" value="C:cytoplasm"/>
    <property type="evidence" value="ECO:0007669"/>
    <property type="project" value="UniProtKB-ARBA"/>
</dbReference>
<dbReference type="PROSITE" id="PS51117">
    <property type="entry name" value="LAMININ_NTER"/>
    <property type="match status" value="1"/>
</dbReference>
<evidence type="ECO:0000256" key="3">
    <source>
        <dbReference type="ARBA" id="ARBA00022530"/>
    </source>
</evidence>
<keyword evidence="6" id="KW-0677">Repeat</keyword>
<dbReference type="Pfam" id="PF00055">
    <property type="entry name" value="Laminin_N"/>
    <property type="match status" value="1"/>
</dbReference>
<feature type="disulfide bond" evidence="22">
    <location>
        <begin position="1086"/>
        <end position="1103"/>
    </location>
</feature>
<dbReference type="InterPro" id="IPR056558">
    <property type="entry name" value="LAMB1-4_helical"/>
</dbReference>
<feature type="chain" id="PRO_5044683445" description="Laminin subunit beta-1" evidence="24">
    <location>
        <begin position="22"/>
        <end position="1727"/>
    </location>
</feature>
<dbReference type="FunFam" id="2.10.25.10:FF:000135">
    <property type="entry name" value="Laminin subunit beta 4"/>
    <property type="match status" value="2"/>
</dbReference>
<keyword evidence="12 22" id="KW-0424">Laminin EGF-like domain</keyword>
<feature type="domain" description="Laminin N-terminal" evidence="27">
    <location>
        <begin position="31"/>
        <end position="270"/>
    </location>
</feature>
<dbReference type="FunFam" id="2.10.25.10:FF:000083">
    <property type="entry name" value="Laminin subunit alpha"/>
    <property type="match status" value="1"/>
</dbReference>
<evidence type="ECO:0000256" key="9">
    <source>
        <dbReference type="ARBA" id="ARBA00023054"/>
    </source>
</evidence>
<proteinExistence type="predicted"/>
<comment type="caution">
    <text evidence="22">Lacks conserved residue(s) required for the propagation of feature annotation.</text>
</comment>
<dbReference type="GO" id="GO:0005576">
    <property type="term" value="C:extracellular region"/>
    <property type="evidence" value="ECO:0007669"/>
    <property type="project" value="UniProtKB-ARBA"/>
</dbReference>
<keyword evidence="2" id="KW-0964">Secreted</keyword>
<dbReference type="Proteomes" id="UP000694723">
    <property type="component" value="Unplaced"/>
</dbReference>
<feature type="disulfide bond" evidence="22">
    <location>
        <begin position="1084"/>
        <end position="1096"/>
    </location>
</feature>
<evidence type="ECO:0000256" key="15">
    <source>
        <dbReference type="ARBA" id="ARBA00075282"/>
    </source>
</evidence>
<feature type="disulfide bond" evidence="22">
    <location>
        <begin position="946"/>
        <end position="955"/>
    </location>
</feature>
<dbReference type="Gene3D" id="2.60.120.260">
    <property type="entry name" value="Galactose-binding domain-like"/>
    <property type="match status" value="1"/>
</dbReference>
<dbReference type="Gene3D" id="2.170.300.10">
    <property type="entry name" value="Tie2 ligand-binding domain superfamily"/>
    <property type="match status" value="2"/>
</dbReference>
<feature type="disulfide bond" evidence="22">
    <location>
        <begin position="773"/>
        <end position="785"/>
    </location>
</feature>
<evidence type="ECO:0000256" key="10">
    <source>
        <dbReference type="ARBA" id="ARBA00023157"/>
    </source>
</evidence>
<dbReference type="Proteomes" id="UP000694726">
    <property type="component" value="Unplaced"/>
</dbReference>
<feature type="disulfide bond" evidence="22">
    <location>
        <begin position="1105"/>
        <end position="1114"/>
    </location>
</feature>
<dbReference type="InterPro" id="IPR000742">
    <property type="entry name" value="EGF"/>
</dbReference>
<evidence type="ECO:0000256" key="4">
    <source>
        <dbReference type="ARBA" id="ARBA00022553"/>
    </source>
</evidence>
<evidence type="ECO:0000256" key="17">
    <source>
        <dbReference type="ARBA" id="ARBA00076920"/>
    </source>
</evidence>
<evidence type="ECO:0000256" key="19">
    <source>
        <dbReference type="ARBA" id="ARBA00082919"/>
    </source>
</evidence>
<feature type="disulfide bond" evidence="22">
    <location>
        <begin position="775"/>
        <end position="792"/>
    </location>
</feature>
<feature type="domain" description="Laminin EGF-like" evidence="25">
    <location>
        <begin position="398"/>
        <end position="457"/>
    </location>
</feature>
<name>A0A8D0N4S9_PIG</name>
<dbReference type="SMART" id="SM00181">
    <property type="entry name" value="EGF"/>
    <property type="match status" value="9"/>
</dbReference>
<dbReference type="Ensembl" id="ENSSSCT00060093945.1">
    <property type="protein sequence ID" value="ENSSSCP00060040647.1"/>
    <property type="gene ID" value="ENSSSCG00060068697.1"/>
</dbReference>
<feature type="disulfide bond" evidence="22">
    <location>
        <begin position="1000"/>
        <end position="1009"/>
    </location>
</feature>
<dbReference type="FunFam" id="2.10.25.10:FF:000138">
    <property type="entry name" value="Laminin subunit beta 1"/>
    <property type="match status" value="1"/>
</dbReference>
<dbReference type="InterPro" id="IPR013015">
    <property type="entry name" value="Laminin_IV_B"/>
</dbReference>
<dbReference type="Pfam" id="PF00053">
    <property type="entry name" value="EGF_laminin"/>
    <property type="match status" value="11"/>
</dbReference>
<dbReference type="SUPFAM" id="SSF57196">
    <property type="entry name" value="EGF/Laminin"/>
    <property type="match status" value="13"/>
</dbReference>
<feature type="domain" description="Laminin EGF-like" evidence="25">
    <location>
        <begin position="335"/>
        <end position="397"/>
    </location>
</feature>
<feature type="disulfide bond" evidence="22">
    <location>
        <begin position="823"/>
        <end position="840"/>
    </location>
</feature>
<keyword evidence="8" id="KW-0130">Cell adhesion</keyword>
<feature type="domain" description="Laminin EGF-like" evidence="25">
    <location>
        <begin position="458"/>
        <end position="509"/>
    </location>
</feature>
<dbReference type="PANTHER" id="PTHR10574">
    <property type="entry name" value="NETRIN/LAMININ-RELATED"/>
    <property type="match status" value="1"/>
</dbReference>
<evidence type="ECO:0000259" key="27">
    <source>
        <dbReference type="PROSITE" id="PS51117"/>
    </source>
</evidence>
<dbReference type="Pfam" id="PF24973">
    <property type="entry name" value="EGF_LMN_ATRN"/>
    <property type="match status" value="2"/>
</dbReference>
<evidence type="ECO:0000256" key="6">
    <source>
        <dbReference type="ARBA" id="ARBA00022737"/>
    </source>
</evidence>
<evidence type="ECO:0000256" key="21">
    <source>
        <dbReference type="ARBA" id="ARBA00083813"/>
    </source>
</evidence>
<evidence type="ECO:0000256" key="11">
    <source>
        <dbReference type="ARBA" id="ARBA00023180"/>
    </source>
</evidence>
<dbReference type="FunFam" id="2.10.25.10:FF:000084">
    <property type="entry name" value="Laminin subunit alpha 3"/>
    <property type="match status" value="1"/>
</dbReference>
<feature type="signal peptide" evidence="24">
    <location>
        <begin position="1"/>
        <end position="21"/>
    </location>
</feature>
<keyword evidence="7" id="KW-0084">Basement membrane</keyword>
<evidence type="ECO:0000313" key="28">
    <source>
        <dbReference type="Ensembl" id="ENSSSCP00015012977.1"/>
    </source>
</evidence>
<feature type="disulfide bond" evidence="22">
    <location>
        <begin position="1056"/>
        <end position="1065"/>
    </location>
</feature>
<dbReference type="Pfam" id="PF21199">
    <property type="entry name" value="LAMININ_IV_B"/>
    <property type="match status" value="1"/>
</dbReference>
<feature type="disulfide bond" evidence="22">
    <location>
        <begin position="481"/>
        <end position="490"/>
    </location>
</feature>
<feature type="disulfide bond" evidence="22">
    <location>
        <begin position="300"/>
        <end position="309"/>
    </location>
</feature>
<evidence type="ECO:0000256" key="13">
    <source>
        <dbReference type="ARBA" id="ARBA00065312"/>
    </source>
</evidence>
<comment type="subunit">
    <text evidence="13">Laminin is a complex glycoprotein, consisting of three different polypeptide chains (alpha, beta, gamma), which are bound to each other by disulfide bonds into a cross-shaped molecule comprising one long and three short arms with globules at each end. Beta-1 is a subunit of laminin-1 (laminin-111 or EHS laminin), laminin-2 (laminin-211 or merosin), laminin-6 (laminin-311 or K-laminin), laminin-8 (laminin-411), laminin-10 (laminin-511) and laminin-12 (laminin-213). Interacts with ITGB1.</text>
</comment>
<evidence type="ECO:0000259" key="26">
    <source>
        <dbReference type="PROSITE" id="PS51116"/>
    </source>
</evidence>
<feature type="disulfide bond" evidence="22">
    <location>
        <begin position="794"/>
        <end position="803"/>
    </location>
</feature>
<dbReference type="FunFam" id="2.10.25.10:FF:000065">
    <property type="entry name" value="Laminin subunit beta 1"/>
    <property type="match status" value="1"/>
</dbReference>
<dbReference type="GO" id="GO:0031175">
    <property type="term" value="P:neuron projection development"/>
    <property type="evidence" value="ECO:0007669"/>
    <property type="project" value="UniProtKB-ARBA"/>
</dbReference>
<dbReference type="PROSITE" id="PS01248">
    <property type="entry name" value="EGF_LAM_1"/>
    <property type="match status" value="5"/>
</dbReference>
<dbReference type="FunFam" id="2.10.25.10:FF:000145">
    <property type="entry name" value="Laminin subunit beta 1"/>
    <property type="match status" value="1"/>
</dbReference>
<evidence type="ECO:0000256" key="5">
    <source>
        <dbReference type="ARBA" id="ARBA00022729"/>
    </source>
</evidence>
<dbReference type="FunFam" id="2.10.25.10:FF:000011">
    <property type="entry name" value="Cadherin EGF LAG seven-pass G-type receptor"/>
    <property type="match status" value="1"/>
</dbReference>
<keyword evidence="4" id="KW-0597">Phosphoprotein</keyword>
<sequence>MGRLQVFALSFLALCGAQVSAQEPEFSYGCAEGSCYPATGDLLIGRAQKLSVTSTCGLHKPEPYCIVSHLQEDKKCFICNSQDPYHETLNPDSHLIENVVTTFAPNRLKIWWQSENGVENVTIQLDLEAEFHFTHLIMTFKTFRPAAMLIERSSDFGRTWGVYRYFAYDCESSFPGIPTGPMKKVDDIICDSRYSDIEPSTEGEVIFRALDPAFRIEDPYSPRIQNLLKITNLRIKFVKLHTLGDNLLDSRMEIREKYYYAVYDMVVRGNCFCYGHASECAPVDGFNEEVEGMVHGHCMCRHNTKGLNCELCMDFYHDLPWRPAEGRNSNACKKCNCNEHSSSCHFDMAVYLATGNVSGGVCDDCQHNTMGRNCERCKPFYYQHPERDVRDPNLCEPCTCDPAGSQNGGICDGYTDFSAGLIAGQCRCKLHVEGEHCDICKEGFYGLTAEDPFGCKSCACNPLGTIPGGNPCDSETGYCYCKRLVTGQHCDQCLPEHWGLSNDLDGCRPCDCDLGGALNNSCSAESGQCLCRPHMIGRQCNEVESGFYFTTLDHYIYEAEEANFGPGVSIVERQYVQDRIPSWTGAGFVRVPEGAYLEFFIDNIPYSMEYDILIRYEPQLPDHWEKAVITVQRPGKIPTSSRCGNTVPDDDNQVVSLSPGSRYVVLPRPVCFEKGVNYTVRLELPQYTSSDSSVDSPYTLIDSLVLMPFCKSLDIFTVGSSGDGVVTNSAWEMFQRYRCLENSRSVVKTPMTDVCRNIIFSISALLHQTGLACECDPQGSLSSVCDPNGGQCQCRPNVVGRKCDRCAPGTFGFGPSGCKPCECHLQGSVNAFCDPVTGQCHCFQGVYARQCDRCLPGYWGFPSCQPCQCNGHAEDCDSVTGECSSCQDYTTGHNCERCLAGYYGDAIIGSGDHCRPCPCPDGPESGRQFASSCYQDPVTLQLACVCNPGYIGSRCEDCAAGFFGNPSEVGGTCQPCQCHHNIDTTDPEACDKETGRCLKCLYHTEGVHCQLCRLGYYGDALQQDCRKCVCNYLGTVQEHCNGSDCQCDKTTGQCLCLPNVIGQNCDRCAPNTWQLASGTGCEPCNCDAAHSFGPSCNEFTGQCQCMPGFGGRTCSECQELFWGDPSVECRACDCDPRGIETPQCDQSTGQCVCVEGVEGPRCDKCTRGYSGVFPDCTPCHQCFALWDVIITELTNRTQKFLEKAKALKISGVIGPYRETVDSVEKKVNEIRDILAQSPAAEPLKNIGNLFEEAEKLTKDVTEKMAQVEGKLSDAALQSNSTARELDSLQAEAESLENTVKELAEQLEFIKNSDIRGALDSITKYFQMSLEAEERVNASTTDSNSTVEQSALIRDRVEDLMLEQESQFRDKQEEQARLLDELAGKLQSLDLSTAAELTCGTPPGASCSETECGGPNCRTDEGQKKCGGPGCGGLVTVAHSAWQKAMDFDQDVLSALAEVEQLSKMVSEAKLRADEAKQNAQDVLLKANATKEKVDKSNEDLRNLIKQIRDFLTQDSADLDSIEAVANEVLKMEMPSTPQQLQNLTEDIRERVESLSQVEVILQQSAADIARAELLLEEAQRASKSATDVKVTADMVKEALEEAEKAQIAAEKAIKQADEDIQGTQNLLTSTLDGELDEKYKKVENLIAQKTEESADARRKAEMLQNEAKTLLAQANSKLQLLKDLERKYEDNQKYLEDKAQELVRLEGEVRSLLKDISQKVAVYSTCL</sequence>
<feature type="coiled-coil region" evidence="23">
    <location>
        <begin position="1250"/>
        <end position="1312"/>
    </location>
</feature>
<evidence type="ECO:0000256" key="20">
    <source>
        <dbReference type="ARBA" id="ARBA00083431"/>
    </source>
</evidence>
<feature type="disulfide bond" evidence="22">
    <location>
        <begin position="842"/>
        <end position="851"/>
    </location>
</feature>
<feature type="disulfide bond" evidence="22">
    <location>
        <begin position="1028"/>
        <end position="1040"/>
    </location>
</feature>
<evidence type="ECO:0000256" key="24">
    <source>
        <dbReference type="SAM" id="SignalP"/>
    </source>
</evidence>
<dbReference type="CDD" id="cd22300">
    <property type="entry name" value="cc_LAMB1_C"/>
    <property type="match status" value="1"/>
</dbReference>
<feature type="domain" description="Laminin EGF-like" evidence="25">
    <location>
        <begin position="1084"/>
        <end position="1131"/>
    </location>
</feature>
<dbReference type="InterPro" id="IPR050440">
    <property type="entry name" value="Laminin/Netrin_ECM"/>
</dbReference>
<reference evidence="28" key="1">
    <citation type="submission" date="2025-05" db="UniProtKB">
        <authorList>
            <consortium name="Ensembl"/>
        </authorList>
    </citation>
    <scope>IDENTIFICATION</scope>
</reference>
<keyword evidence="5 24" id="KW-0732">Signal</keyword>
<dbReference type="PANTHER" id="PTHR10574:SF233">
    <property type="entry name" value="LAMININ SUBUNIT BETA-1"/>
    <property type="match status" value="1"/>
</dbReference>
<evidence type="ECO:0000256" key="12">
    <source>
        <dbReference type="ARBA" id="ARBA00023292"/>
    </source>
</evidence>
<evidence type="ECO:0000259" key="25">
    <source>
        <dbReference type="PROSITE" id="PS50027"/>
    </source>
</evidence>
<feature type="coiled-coil region" evidence="23">
    <location>
        <begin position="1458"/>
        <end position="1513"/>
    </location>
</feature>
<dbReference type="FunFam" id="2.60.120.260:FF:000010">
    <property type="entry name" value="Laminin subunit beta 1"/>
    <property type="match status" value="1"/>
</dbReference>
<feature type="domain" description="Laminin EGF-like" evidence="25">
    <location>
        <begin position="1028"/>
        <end position="1083"/>
    </location>
</feature>
<evidence type="ECO:0000256" key="22">
    <source>
        <dbReference type="PROSITE-ProRule" id="PRU00460"/>
    </source>
</evidence>
<keyword evidence="11" id="KW-0325">Glycoprotein</keyword>
<accession>A0A8D0N4S9</accession>
<feature type="domain" description="Laminin EGF-like" evidence="25">
    <location>
        <begin position="1132"/>
        <end position="1178"/>
    </location>
</feature>
<feature type="domain" description="Laminin EGF-like" evidence="25">
    <location>
        <begin position="867"/>
        <end position="916"/>
    </location>
</feature>
<organism evidence="28 29">
    <name type="scientific">Sus scrofa</name>
    <name type="common">Pig</name>
    <dbReference type="NCBI Taxonomy" id="9823"/>
    <lineage>
        <taxon>Eukaryota</taxon>
        <taxon>Metazoa</taxon>
        <taxon>Chordata</taxon>
        <taxon>Craniata</taxon>
        <taxon>Vertebrata</taxon>
        <taxon>Euteleostomi</taxon>
        <taxon>Mammalia</taxon>
        <taxon>Eutheria</taxon>
        <taxon>Laurasiatheria</taxon>
        <taxon>Artiodactyla</taxon>
        <taxon>Suina</taxon>
        <taxon>Suidae</taxon>
        <taxon>Sus</taxon>
    </lineage>
</organism>
<dbReference type="InterPro" id="IPR008211">
    <property type="entry name" value="Laminin_N"/>
</dbReference>
<feature type="domain" description="Laminin EGF-like" evidence="25">
    <location>
        <begin position="917"/>
        <end position="975"/>
    </location>
</feature>
<feature type="domain" description="Laminin IV type B" evidence="26">
    <location>
        <begin position="549"/>
        <end position="767"/>
    </location>
</feature>
<feature type="domain" description="Laminin EGF-like" evidence="25">
    <location>
        <begin position="821"/>
        <end position="866"/>
    </location>
</feature>
<dbReference type="FunFam" id="2.170.300.10:FF:000001">
    <property type="entry name" value="Laminin subunit beta-1"/>
    <property type="match status" value="1"/>
</dbReference>
<dbReference type="PROSITE" id="PS51116">
    <property type="entry name" value="LAMININ_IVB"/>
    <property type="match status" value="1"/>
</dbReference>
<evidence type="ECO:0000256" key="14">
    <source>
        <dbReference type="ARBA" id="ARBA00071083"/>
    </source>
</evidence>
<evidence type="ECO:0000256" key="8">
    <source>
        <dbReference type="ARBA" id="ARBA00022889"/>
    </source>
</evidence>
<dbReference type="PROSITE" id="PS50027">
    <property type="entry name" value="EGF_LAM_2"/>
    <property type="match status" value="12"/>
</dbReference>
<evidence type="ECO:0000256" key="16">
    <source>
        <dbReference type="ARBA" id="ARBA00075415"/>
    </source>
</evidence>